<dbReference type="PANTHER" id="PTHR10476">
    <property type="entry name" value="CHARGED MULTIVESICULAR BODY PROTEIN"/>
    <property type="match status" value="1"/>
</dbReference>
<dbReference type="Pfam" id="PF03357">
    <property type="entry name" value="Snf7"/>
    <property type="match status" value="1"/>
</dbReference>
<dbReference type="STRING" id="51028.A0A0N4VLP6"/>
<sequence length="165" mass="18742">MRQNERALRRANREIERDRRDLDRKEKDLENEIKKLAKAGQREACTVLAKKLVQLRKQKAKSVGVSAQLSALQAQNRNMYSVGQMSEAVGKTTDTMKVMEKQLPPEKINKTLREFTAAQERLGVTDEIVNDTLDSMLDESGDEEEQNAIVNQVLDEIGIEMNAQV</sequence>
<evidence type="ECO:0000256" key="1">
    <source>
        <dbReference type="ARBA" id="ARBA00006190"/>
    </source>
</evidence>
<reference evidence="5" key="1">
    <citation type="submission" date="2017-02" db="UniProtKB">
        <authorList>
            <consortium name="WormBaseParasite"/>
        </authorList>
    </citation>
    <scope>IDENTIFICATION</scope>
</reference>
<proteinExistence type="inferred from homology"/>
<dbReference type="Proteomes" id="UP000274131">
    <property type="component" value="Unassembled WGS sequence"/>
</dbReference>
<dbReference type="Gene3D" id="6.10.140.1230">
    <property type="match status" value="1"/>
</dbReference>
<evidence type="ECO:0000313" key="4">
    <source>
        <dbReference type="Proteomes" id="UP000274131"/>
    </source>
</evidence>
<dbReference type="EMBL" id="UXUI01011567">
    <property type="protein sequence ID" value="VDD96341.1"/>
    <property type="molecule type" value="Genomic_DNA"/>
</dbReference>
<dbReference type="OrthoDB" id="5594417at2759"/>
<protein>
    <submittedName>
        <fullName evidence="5">Charged multivesicular body protein 2b</fullName>
    </submittedName>
</protein>
<comment type="similarity">
    <text evidence="1">Belongs to the SNF7 family.</text>
</comment>
<keyword evidence="4" id="KW-1185">Reference proteome</keyword>
<evidence type="ECO:0000313" key="3">
    <source>
        <dbReference type="EMBL" id="VDD96341.1"/>
    </source>
</evidence>
<dbReference type="AlphaFoldDB" id="A0A0N4VLP6"/>
<dbReference type="GO" id="GO:0007034">
    <property type="term" value="P:vacuolar transport"/>
    <property type="evidence" value="ECO:0007669"/>
    <property type="project" value="InterPro"/>
</dbReference>
<feature type="region of interest" description="Disordered" evidence="2">
    <location>
        <begin position="1"/>
        <end position="27"/>
    </location>
</feature>
<gene>
    <name evidence="3" type="ORF">EVEC_LOCUS11092</name>
</gene>
<organism evidence="5">
    <name type="scientific">Enterobius vermicularis</name>
    <name type="common">Human pinworm</name>
    <dbReference type="NCBI Taxonomy" id="51028"/>
    <lineage>
        <taxon>Eukaryota</taxon>
        <taxon>Metazoa</taxon>
        <taxon>Ecdysozoa</taxon>
        <taxon>Nematoda</taxon>
        <taxon>Chromadorea</taxon>
        <taxon>Rhabditida</taxon>
        <taxon>Spirurina</taxon>
        <taxon>Oxyuridomorpha</taxon>
        <taxon>Oxyuroidea</taxon>
        <taxon>Oxyuridae</taxon>
        <taxon>Enterobius</taxon>
    </lineage>
</organism>
<evidence type="ECO:0000256" key="2">
    <source>
        <dbReference type="SAM" id="MobiDB-lite"/>
    </source>
</evidence>
<accession>A0A0N4VLP6</accession>
<dbReference type="WBParaSite" id="EVEC_0001181401-mRNA-1">
    <property type="protein sequence ID" value="EVEC_0001181401-mRNA-1"/>
    <property type="gene ID" value="EVEC_0001181401"/>
</dbReference>
<name>A0A0N4VLP6_ENTVE</name>
<reference evidence="3 4" key="2">
    <citation type="submission" date="2018-10" db="EMBL/GenBank/DDBJ databases">
        <authorList>
            <consortium name="Pathogen Informatics"/>
        </authorList>
    </citation>
    <scope>NUCLEOTIDE SEQUENCE [LARGE SCALE GENOMIC DNA]</scope>
</reference>
<dbReference type="InterPro" id="IPR005024">
    <property type="entry name" value="Snf7_fam"/>
</dbReference>
<evidence type="ECO:0000313" key="5">
    <source>
        <dbReference type="WBParaSite" id="EVEC_0001181401-mRNA-1"/>
    </source>
</evidence>